<sequence>MLNTKSPQQNLNDHNEMNKEKTKCVTMNISTMKLVYFTILVDVNVDNNNDDDCRFIEPVKDSLLEK</sequence>
<reference evidence="1 2" key="2">
    <citation type="journal article" date="2022" name="Mol. Biol. Evol.">
        <title>Comparative Genomics Reveals Insights into the Divergent Evolution of Astigmatic Mites and Household Pest Adaptations.</title>
        <authorList>
            <person name="Xiong Q."/>
            <person name="Wan A.T."/>
            <person name="Liu X."/>
            <person name="Fung C.S."/>
            <person name="Xiao X."/>
            <person name="Malainual N."/>
            <person name="Hou J."/>
            <person name="Wang L."/>
            <person name="Wang M."/>
            <person name="Yang K.Y."/>
            <person name="Cui Y."/>
            <person name="Leung E.L."/>
            <person name="Nong W."/>
            <person name="Shin S.K."/>
            <person name="Au S.W."/>
            <person name="Jeong K.Y."/>
            <person name="Chew F.T."/>
            <person name="Hui J.H."/>
            <person name="Leung T.F."/>
            <person name="Tungtrongchitr A."/>
            <person name="Zhong N."/>
            <person name="Liu Z."/>
            <person name="Tsui S.K."/>
        </authorList>
    </citation>
    <scope>NUCLEOTIDE SEQUENCE [LARGE SCALE GENOMIC DNA]</scope>
    <source>
        <strain evidence="1">Derp</strain>
    </source>
</reference>
<accession>A0ABQ8IWN4</accession>
<dbReference type="Proteomes" id="UP000887458">
    <property type="component" value="Unassembled WGS sequence"/>
</dbReference>
<comment type="caution">
    <text evidence="1">The sequence shown here is derived from an EMBL/GenBank/DDBJ whole genome shotgun (WGS) entry which is preliminary data.</text>
</comment>
<gene>
    <name evidence="1" type="ORF">DERP_008543</name>
</gene>
<proteinExistence type="predicted"/>
<evidence type="ECO:0000313" key="2">
    <source>
        <dbReference type="Proteomes" id="UP000887458"/>
    </source>
</evidence>
<organism evidence="1 2">
    <name type="scientific">Dermatophagoides pteronyssinus</name>
    <name type="common">European house dust mite</name>
    <dbReference type="NCBI Taxonomy" id="6956"/>
    <lineage>
        <taxon>Eukaryota</taxon>
        <taxon>Metazoa</taxon>
        <taxon>Ecdysozoa</taxon>
        <taxon>Arthropoda</taxon>
        <taxon>Chelicerata</taxon>
        <taxon>Arachnida</taxon>
        <taxon>Acari</taxon>
        <taxon>Acariformes</taxon>
        <taxon>Sarcoptiformes</taxon>
        <taxon>Astigmata</taxon>
        <taxon>Psoroptidia</taxon>
        <taxon>Analgoidea</taxon>
        <taxon>Pyroglyphidae</taxon>
        <taxon>Dermatophagoidinae</taxon>
        <taxon>Dermatophagoides</taxon>
    </lineage>
</organism>
<reference evidence="1 2" key="1">
    <citation type="journal article" date="2018" name="J. Allergy Clin. Immunol.">
        <title>High-quality assembly of Dermatophagoides pteronyssinus genome and transcriptome reveals a wide range of novel allergens.</title>
        <authorList>
            <person name="Liu X.Y."/>
            <person name="Yang K.Y."/>
            <person name="Wang M.Q."/>
            <person name="Kwok J.S."/>
            <person name="Zeng X."/>
            <person name="Yang Z."/>
            <person name="Xiao X.J."/>
            <person name="Lau C.P."/>
            <person name="Li Y."/>
            <person name="Huang Z.M."/>
            <person name="Ba J.G."/>
            <person name="Yim A.K."/>
            <person name="Ouyang C.Y."/>
            <person name="Ngai S.M."/>
            <person name="Chan T.F."/>
            <person name="Leung E.L."/>
            <person name="Liu L."/>
            <person name="Liu Z.G."/>
            <person name="Tsui S.K."/>
        </authorList>
    </citation>
    <scope>NUCLEOTIDE SEQUENCE [LARGE SCALE GENOMIC DNA]</scope>
    <source>
        <strain evidence="1">Derp</strain>
    </source>
</reference>
<name>A0ABQ8IWN4_DERPT</name>
<evidence type="ECO:0000313" key="1">
    <source>
        <dbReference type="EMBL" id="KAH9414703.1"/>
    </source>
</evidence>
<protein>
    <submittedName>
        <fullName evidence="1">Uncharacterized protein</fullName>
    </submittedName>
</protein>
<dbReference type="EMBL" id="NJHN03000105">
    <property type="protein sequence ID" value="KAH9414703.1"/>
    <property type="molecule type" value="Genomic_DNA"/>
</dbReference>
<keyword evidence="2" id="KW-1185">Reference proteome</keyword>